<evidence type="ECO:0000256" key="1">
    <source>
        <dbReference type="ARBA" id="ARBA00006219"/>
    </source>
</evidence>
<evidence type="ECO:0000256" key="7">
    <source>
        <dbReference type="SAM" id="Coils"/>
    </source>
</evidence>
<feature type="coiled-coil region" evidence="7">
    <location>
        <begin position="124"/>
        <end position="151"/>
    </location>
</feature>
<dbReference type="Gene3D" id="3.30.200.20">
    <property type="entry name" value="Phosphorylase Kinase, domain 1"/>
    <property type="match status" value="1"/>
</dbReference>
<dbReference type="InterPro" id="IPR002575">
    <property type="entry name" value="Aminoglycoside_PTrfase"/>
</dbReference>
<evidence type="ECO:0000256" key="4">
    <source>
        <dbReference type="ARBA" id="ARBA00022777"/>
    </source>
</evidence>
<keyword evidence="5" id="KW-0067">ATP-binding</keyword>
<evidence type="ECO:0000256" key="3">
    <source>
        <dbReference type="ARBA" id="ARBA00022741"/>
    </source>
</evidence>
<dbReference type="Proteomes" id="UP000193944">
    <property type="component" value="Unassembled WGS sequence"/>
</dbReference>
<dbReference type="OrthoDB" id="8300194at2759"/>
<keyword evidence="4" id="KW-0418">Kinase</keyword>
<dbReference type="Pfam" id="PF01636">
    <property type="entry name" value="APH"/>
    <property type="match status" value="1"/>
</dbReference>
<protein>
    <submittedName>
        <fullName evidence="9">Aminoglycoside phosphotransferase</fullName>
    </submittedName>
</protein>
<dbReference type="PANTHER" id="PTHR21310:SF41">
    <property type="entry name" value="3'-PHOSPHOTRANSFERASE, PUTATIVE-RELATED"/>
    <property type="match status" value="1"/>
</dbReference>
<evidence type="ECO:0000256" key="6">
    <source>
        <dbReference type="ARBA" id="ARBA00023251"/>
    </source>
</evidence>
<dbReference type="EMBL" id="MCFG01000049">
    <property type="protein sequence ID" value="ORX84580.1"/>
    <property type="molecule type" value="Genomic_DNA"/>
</dbReference>
<evidence type="ECO:0000256" key="2">
    <source>
        <dbReference type="ARBA" id="ARBA00022679"/>
    </source>
</evidence>
<keyword evidence="2 9" id="KW-0808">Transferase</keyword>
<name>A0A1Y1XFQ1_9FUNG</name>
<comment type="similarity">
    <text evidence="1">Belongs to the aminoglycoside phosphotransferase family.</text>
</comment>
<dbReference type="GO" id="GO:0046677">
    <property type="term" value="P:response to antibiotic"/>
    <property type="evidence" value="ECO:0007669"/>
    <property type="project" value="UniProtKB-KW"/>
</dbReference>
<dbReference type="InterPro" id="IPR024165">
    <property type="entry name" value="Kan/Strep_kinase"/>
</dbReference>
<evidence type="ECO:0000259" key="8">
    <source>
        <dbReference type="Pfam" id="PF01636"/>
    </source>
</evidence>
<dbReference type="AlphaFoldDB" id="A0A1Y1XFQ1"/>
<dbReference type="GO" id="GO:0016773">
    <property type="term" value="F:phosphotransferase activity, alcohol group as acceptor"/>
    <property type="evidence" value="ECO:0007669"/>
    <property type="project" value="InterPro"/>
</dbReference>
<keyword evidence="6" id="KW-0046">Antibiotic resistance</keyword>
<dbReference type="PIRSF" id="PIRSF000706">
    <property type="entry name" value="Kanamycin_kin"/>
    <property type="match status" value="1"/>
</dbReference>
<sequence>MNNMNKLPENIKKYIEQKEFEKDNVGLSNSTIYIYNNMVLKIEDDISQTVETVNVIKWLKGKLPVPNIIYHEIFENKSYLLMSKINGKMSCDDYYLDNSELLLKLLGEAFNLLWNINIKDCPRIKDINSKLKEARIRVENHLIDLKEFNDNVGNTFKNPEELLLWLEENKPEDNELVFSHGDFCLPNIFLKDDKITGFVDLGDSGICDKWYDIALCYKSLKNNFNGTFGGKIYPDFNPNKLFDVLNIQPDYKRINYYLLLEELF</sequence>
<evidence type="ECO:0000256" key="5">
    <source>
        <dbReference type="ARBA" id="ARBA00022840"/>
    </source>
</evidence>
<keyword evidence="7" id="KW-0175">Coiled coil</keyword>
<feature type="domain" description="Aminoglycoside phosphotransferase" evidence="8">
    <location>
        <begin position="24"/>
        <end position="226"/>
    </location>
</feature>
<keyword evidence="3" id="KW-0547">Nucleotide-binding</keyword>
<dbReference type="SUPFAM" id="SSF56112">
    <property type="entry name" value="Protein kinase-like (PK-like)"/>
    <property type="match status" value="1"/>
</dbReference>
<comment type="caution">
    <text evidence="9">The sequence shown here is derived from an EMBL/GenBank/DDBJ whole genome shotgun (WGS) entry which is preliminary data.</text>
</comment>
<reference evidence="9 10" key="1">
    <citation type="submission" date="2016-08" db="EMBL/GenBank/DDBJ databases">
        <title>A Parts List for Fungal Cellulosomes Revealed by Comparative Genomics.</title>
        <authorList>
            <consortium name="DOE Joint Genome Institute"/>
            <person name="Haitjema C.H."/>
            <person name="Gilmore S.P."/>
            <person name="Henske J.K."/>
            <person name="Solomon K.V."/>
            <person name="De Groot R."/>
            <person name="Kuo A."/>
            <person name="Mondo S.J."/>
            <person name="Salamov A.A."/>
            <person name="Labutti K."/>
            <person name="Zhao Z."/>
            <person name="Chiniquy J."/>
            <person name="Barry K."/>
            <person name="Brewer H.M."/>
            <person name="Purvine S.O."/>
            <person name="Wright A.T."/>
            <person name="Boxma B."/>
            <person name="Van Alen T."/>
            <person name="Hackstein J.H."/>
            <person name="Baker S.E."/>
            <person name="Grigoriev I.V."/>
            <person name="O'Malley M.A."/>
        </authorList>
    </citation>
    <scope>NUCLEOTIDE SEQUENCE [LARGE SCALE GENOMIC DNA]</scope>
    <source>
        <strain evidence="9 10">S4</strain>
    </source>
</reference>
<accession>A0A1Y1XFQ1</accession>
<dbReference type="InterPro" id="IPR051678">
    <property type="entry name" value="AGP_Transferase"/>
</dbReference>
<keyword evidence="10" id="KW-1185">Reference proteome</keyword>
<organism evidence="9 10">
    <name type="scientific">Anaeromyces robustus</name>
    <dbReference type="NCBI Taxonomy" id="1754192"/>
    <lineage>
        <taxon>Eukaryota</taxon>
        <taxon>Fungi</taxon>
        <taxon>Fungi incertae sedis</taxon>
        <taxon>Chytridiomycota</taxon>
        <taxon>Chytridiomycota incertae sedis</taxon>
        <taxon>Neocallimastigomycetes</taxon>
        <taxon>Neocallimastigales</taxon>
        <taxon>Neocallimastigaceae</taxon>
        <taxon>Anaeromyces</taxon>
    </lineage>
</organism>
<gene>
    <name evidence="9" type="ORF">BCR32DRAFT_276967</name>
</gene>
<evidence type="ECO:0000313" key="9">
    <source>
        <dbReference type="EMBL" id="ORX84580.1"/>
    </source>
</evidence>
<proteinExistence type="inferred from homology"/>
<dbReference type="NCBIfam" id="NF033068">
    <property type="entry name" value="APH_3p"/>
    <property type="match status" value="1"/>
</dbReference>
<dbReference type="GO" id="GO:0016301">
    <property type="term" value="F:kinase activity"/>
    <property type="evidence" value="ECO:0007669"/>
    <property type="project" value="UniProtKB-KW"/>
</dbReference>
<dbReference type="PANTHER" id="PTHR21310">
    <property type="entry name" value="AMINOGLYCOSIDE PHOSPHOTRANSFERASE-RELATED-RELATED"/>
    <property type="match status" value="1"/>
</dbReference>
<reference evidence="9 10" key="2">
    <citation type="submission" date="2016-08" db="EMBL/GenBank/DDBJ databases">
        <title>Pervasive Adenine N6-methylation of Active Genes in Fungi.</title>
        <authorList>
            <consortium name="DOE Joint Genome Institute"/>
            <person name="Mondo S.J."/>
            <person name="Dannebaum R.O."/>
            <person name="Kuo R.C."/>
            <person name="Labutti K."/>
            <person name="Haridas S."/>
            <person name="Kuo A."/>
            <person name="Salamov A."/>
            <person name="Ahrendt S.R."/>
            <person name="Lipzen A."/>
            <person name="Sullivan W."/>
            <person name="Andreopoulos W.B."/>
            <person name="Clum A."/>
            <person name="Lindquist E."/>
            <person name="Daum C."/>
            <person name="Ramamoorthy G.K."/>
            <person name="Gryganskyi A."/>
            <person name="Culley D."/>
            <person name="Magnuson J.K."/>
            <person name="James T.Y."/>
            <person name="O'Malley M.A."/>
            <person name="Stajich J.E."/>
            <person name="Spatafora J.W."/>
            <person name="Visel A."/>
            <person name="Grigoriev I.V."/>
        </authorList>
    </citation>
    <scope>NUCLEOTIDE SEQUENCE [LARGE SCALE GENOMIC DNA]</scope>
    <source>
        <strain evidence="9 10">S4</strain>
    </source>
</reference>
<dbReference type="GO" id="GO:0005524">
    <property type="term" value="F:ATP binding"/>
    <property type="evidence" value="ECO:0007669"/>
    <property type="project" value="UniProtKB-KW"/>
</dbReference>
<dbReference type="Gene3D" id="3.90.1200.10">
    <property type="match status" value="1"/>
</dbReference>
<evidence type="ECO:0000313" key="10">
    <source>
        <dbReference type="Proteomes" id="UP000193944"/>
    </source>
</evidence>
<dbReference type="InterPro" id="IPR011009">
    <property type="entry name" value="Kinase-like_dom_sf"/>
</dbReference>